<dbReference type="OrthoDB" id="2496787at2759"/>
<feature type="transmembrane region" description="Helical" evidence="7">
    <location>
        <begin position="32"/>
        <end position="55"/>
    </location>
</feature>
<feature type="transmembrane region" description="Helical" evidence="7">
    <location>
        <begin position="108"/>
        <end position="130"/>
    </location>
</feature>
<evidence type="ECO:0000256" key="5">
    <source>
        <dbReference type="ARBA" id="ARBA00038359"/>
    </source>
</evidence>
<gene>
    <name evidence="9" type="ORF">CCHL11_10196</name>
</gene>
<dbReference type="PANTHER" id="PTHR33048">
    <property type="entry name" value="PTH11-LIKE INTEGRAL MEMBRANE PROTEIN (AFU_ORTHOLOGUE AFUA_5G11245)"/>
    <property type="match status" value="1"/>
</dbReference>
<dbReference type="AlphaFoldDB" id="A0A1Q8RXN6"/>
<protein>
    <recommendedName>
        <fullName evidence="8">Rhodopsin domain-containing protein</fullName>
    </recommendedName>
</protein>
<feature type="compositionally biased region" description="Polar residues" evidence="6">
    <location>
        <begin position="246"/>
        <end position="260"/>
    </location>
</feature>
<accession>A0A1Q8RXN6</accession>
<keyword evidence="2 7" id="KW-0812">Transmembrane</keyword>
<keyword evidence="10" id="KW-1185">Reference proteome</keyword>
<feature type="domain" description="Rhodopsin" evidence="8">
    <location>
        <begin position="3"/>
        <end position="132"/>
    </location>
</feature>
<comment type="subcellular location">
    <subcellularLocation>
        <location evidence="1">Membrane</location>
        <topology evidence="1">Multi-pass membrane protein</topology>
    </subcellularLocation>
</comment>
<evidence type="ECO:0000259" key="8">
    <source>
        <dbReference type="Pfam" id="PF20684"/>
    </source>
</evidence>
<evidence type="ECO:0000256" key="6">
    <source>
        <dbReference type="SAM" id="MobiDB-lite"/>
    </source>
</evidence>
<dbReference type="PANTHER" id="PTHR33048:SF47">
    <property type="entry name" value="INTEGRAL MEMBRANE PROTEIN-RELATED"/>
    <property type="match status" value="1"/>
</dbReference>
<dbReference type="InterPro" id="IPR052337">
    <property type="entry name" value="SAT4-like"/>
</dbReference>
<feature type="transmembrane region" description="Helical" evidence="7">
    <location>
        <begin position="67"/>
        <end position="88"/>
    </location>
</feature>
<name>A0A1Q8RXN6_9PEZI</name>
<organism evidence="9 10">
    <name type="scientific">Colletotrichum chlorophyti</name>
    <dbReference type="NCBI Taxonomy" id="708187"/>
    <lineage>
        <taxon>Eukaryota</taxon>
        <taxon>Fungi</taxon>
        <taxon>Dikarya</taxon>
        <taxon>Ascomycota</taxon>
        <taxon>Pezizomycotina</taxon>
        <taxon>Sordariomycetes</taxon>
        <taxon>Hypocreomycetidae</taxon>
        <taxon>Glomerellales</taxon>
        <taxon>Glomerellaceae</taxon>
        <taxon>Colletotrichum</taxon>
    </lineage>
</organism>
<evidence type="ECO:0000256" key="4">
    <source>
        <dbReference type="ARBA" id="ARBA00023136"/>
    </source>
</evidence>
<feature type="region of interest" description="Disordered" evidence="6">
    <location>
        <begin position="175"/>
        <end position="221"/>
    </location>
</feature>
<dbReference type="GO" id="GO:0016020">
    <property type="term" value="C:membrane"/>
    <property type="evidence" value="ECO:0007669"/>
    <property type="project" value="UniProtKB-SubCell"/>
</dbReference>
<feature type="region of interest" description="Disordered" evidence="6">
    <location>
        <begin position="237"/>
        <end position="300"/>
    </location>
</feature>
<dbReference type="Pfam" id="PF20684">
    <property type="entry name" value="Fung_rhodopsin"/>
    <property type="match status" value="1"/>
</dbReference>
<keyword evidence="4 7" id="KW-0472">Membrane</keyword>
<evidence type="ECO:0000313" key="10">
    <source>
        <dbReference type="Proteomes" id="UP000186583"/>
    </source>
</evidence>
<comment type="caution">
    <text evidence="9">The sequence shown here is derived from an EMBL/GenBank/DDBJ whole genome shotgun (WGS) entry which is preliminary data.</text>
</comment>
<reference evidence="9 10" key="1">
    <citation type="submission" date="2016-11" db="EMBL/GenBank/DDBJ databases">
        <title>Draft Genome Assembly of Colletotrichum chlorophyti a pathogen of herbaceous plants.</title>
        <authorList>
            <person name="Gan P."/>
            <person name="Narusaka M."/>
            <person name="Tsushima A."/>
            <person name="Narusaka Y."/>
            <person name="Takano Y."/>
            <person name="Shirasu K."/>
        </authorList>
    </citation>
    <scope>NUCLEOTIDE SEQUENCE [LARGE SCALE GENOMIC DNA]</scope>
    <source>
        <strain evidence="9 10">NTL11</strain>
    </source>
</reference>
<sequence>MALAAVQCLPVSYNWNGWKGDFGPVRCFNLNIFSWSMSAVSIALDMTILVMPLPLVVKLKTTPRRKFAIVFMFSLGILVVIASCLRLRFNILYGDSVNITWDYVDLMIWTGVEVATSIAITSLPSIRLLLHRRFPGFFGRIFAFGGHVDQDREQYLEVCNAPTLDVEGMDLNGITRRGRKSRFENTQPPTIGGGSPRERSQRVRRPGAPNEALSLSKKPVPTEASRVLASIMGSLSGSRTYGLESTGESDTVTTDITTSPGGKPPEEFDSQHDQSALDGWSSNTSTLDLAETPGRKEDHG</sequence>
<dbReference type="InterPro" id="IPR049326">
    <property type="entry name" value="Rhodopsin_dom_fungi"/>
</dbReference>
<evidence type="ECO:0000256" key="2">
    <source>
        <dbReference type="ARBA" id="ARBA00022692"/>
    </source>
</evidence>
<evidence type="ECO:0000256" key="7">
    <source>
        <dbReference type="SAM" id="Phobius"/>
    </source>
</evidence>
<dbReference type="EMBL" id="MPGH01000064">
    <property type="protein sequence ID" value="OLN90227.1"/>
    <property type="molecule type" value="Genomic_DNA"/>
</dbReference>
<evidence type="ECO:0000256" key="1">
    <source>
        <dbReference type="ARBA" id="ARBA00004141"/>
    </source>
</evidence>
<proteinExistence type="inferred from homology"/>
<keyword evidence="3 7" id="KW-1133">Transmembrane helix</keyword>
<evidence type="ECO:0000313" key="9">
    <source>
        <dbReference type="EMBL" id="OLN90227.1"/>
    </source>
</evidence>
<evidence type="ECO:0000256" key="3">
    <source>
        <dbReference type="ARBA" id="ARBA00022989"/>
    </source>
</evidence>
<dbReference type="Proteomes" id="UP000186583">
    <property type="component" value="Unassembled WGS sequence"/>
</dbReference>
<comment type="similarity">
    <text evidence="5">Belongs to the SAT4 family.</text>
</comment>